<feature type="domain" description="Metallo-beta-lactamase" evidence="1">
    <location>
        <begin position="29"/>
        <end position="222"/>
    </location>
</feature>
<evidence type="ECO:0000259" key="1">
    <source>
        <dbReference type="SMART" id="SM00849"/>
    </source>
</evidence>
<dbReference type="PANTHER" id="PTHR43041:SF1">
    <property type="entry name" value="METALLO-BETA-LACTAMASE DOMAIN-CONTAINING PROTEIN"/>
    <property type="match status" value="1"/>
</dbReference>
<dbReference type="STRING" id="1285242.A6A04_01760"/>
<organism evidence="2 3">
    <name type="scientific">Paramagnetospirillum marisnigri</name>
    <dbReference type="NCBI Taxonomy" id="1285242"/>
    <lineage>
        <taxon>Bacteria</taxon>
        <taxon>Pseudomonadati</taxon>
        <taxon>Pseudomonadota</taxon>
        <taxon>Alphaproteobacteria</taxon>
        <taxon>Rhodospirillales</taxon>
        <taxon>Magnetospirillaceae</taxon>
        <taxon>Paramagnetospirillum</taxon>
    </lineage>
</organism>
<proteinExistence type="predicted"/>
<dbReference type="SUPFAM" id="SSF56281">
    <property type="entry name" value="Metallo-hydrolase/oxidoreductase"/>
    <property type="match status" value="1"/>
</dbReference>
<dbReference type="PANTHER" id="PTHR43041">
    <property type="entry name" value="HYDROLASE, METALLO-BETA-LACTAMASE SUPERFAMILY"/>
    <property type="match status" value="1"/>
</dbReference>
<gene>
    <name evidence="2" type="ORF">A6A04_01760</name>
</gene>
<reference evidence="2 3" key="1">
    <citation type="submission" date="2016-04" db="EMBL/GenBank/DDBJ databases">
        <title>Draft genome sequence of freshwater magnetotactic bacteria Magnetospirillum marisnigri SP-1 and Magnetospirillum moscoviense BB-1.</title>
        <authorList>
            <person name="Koziaeva V."/>
            <person name="Dziuba M.V."/>
            <person name="Ivanov T.M."/>
            <person name="Kuznetsov B."/>
            <person name="Grouzdev D.S."/>
        </authorList>
    </citation>
    <scope>NUCLEOTIDE SEQUENCE [LARGE SCALE GENOMIC DNA]</scope>
    <source>
        <strain evidence="2 3">SP-1</strain>
    </source>
</reference>
<dbReference type="InterPro" id="IPR001279">
    <property type="entry name" value="Metallo-B-lactamas"/>
</dbReference>
<protein>
    <submittedName>
        <fullName evidence="2">Flavoprotein</fullName>
    </submittedName>
</protein>
<dbReference type="OrthoDB" id="9768433at2"/>
<dbReference type="RefSeq" id="WP_068492457.1">
    <property type="nucleotide sequence ID" value="NZ_LWQT01000055.1"/>
</dbReference>
<dbReference type="InterPro" id="IPR036866">
    <property type="entry name" value="RibonucZ/Hydroxyglut_hydro"/>
</dbReference>
<keyword evidence="3" id="KW-1185">Reference proteome</keyword>
<comment type="caution">
    <text evidence="2">The sequence shown here is derived from an EMBL/GenBank/DDBJ whole genome shotgun (WGS) entry which is preliminary data.</text>
</comment>
<sequence length="252" mass="28343">MKCVTLFRQDDHSWQAFGQDRDKPDNVIDTNQYMIRAGGSAILLDPGGMEVFPAMLAALTREIPVDEIKALFLSHQDPDIGSSLPLWRRVCRPDVKIYLSWLWAGFTAHFDRDATFTTIPDEGMEISLSHDVRLRFIPAHYLHSSGNFNVYDPKARILFSGDMGAALVPADRANGTMFVSDFAGHIQYMDGFHRRWLGSTRARDAWVAQVSKLDIDMLAPQHGLIFKGDDVKRFIDWIAGLEIGSGVASMNR</sequence>
<dbReference type="SMART" id="SM00849">
    <property type="entry name" value="Lactamase_B"/>
    <property type="match status" value="1"/>
</dbReference>
<dbReference type="Proteomes" id="UP000078428">
    <property type="component" value="Unassembled WGS sequence"/>
</dbReference>
<dbReference type="EMBL" id="LWQT01000055">
    <property type="protein sequence ID" value="OAN50162.1"/>
    <property type="molecule type" value="Genomic_DNA"/>
</dbReference>
<dbReference type="Gene3D" id="3.60.15.10">
    <property type="entry name" value="Ribonuclease Z/Hydroxyacylglutathione hydrolase-like"/>
    <property type="match status" value="1"/>
</dbReference>
<evidence type="ECO:0000313" key="2">
    <source>
        <dbReference type="EMBL" id="OAN50162.1"/>
    </source>
</evidence>
<evidence type="ECO:0000313" key="3">
    <source>
        <dbReference type="Proteomes" id="UP000078428"/>
    </source>
</evidence>
<name>A0A178MN11_9PROT</name>
<accession>A0A178MN11</accession>
<dbReference type="CDD" id="cd07709">
    <property type="entry name" value="flavodiiron_proteins_MBL-fold"/>
    <property type="match status" value="1"/>
</dbReference>
<dbReference type="InterPro" id="IPR045761">
    <property type="entry name" value="ODP_dom"/>
</dbReference>
<dbReference type="AlphaFoldDB" id="A0A178MN11"/>
<dbReference type="Pfam" id="PF19583">
    <property type="entry name" value="ODP"/>
    <property type="match status" value="1"/>
</dbReference>